<proteinExistence type="predicted"/>
<dbReference type="Proteomes" id="UP000006727">
    <property type="component" value="Chromosome 10"/>
</dbReference>
<reference evidence="1 3" key="2">
    <citation type="journal article" date="2018" name="Plant J.">
        <title>The Physcomitrella patens chromosome-scale assembly reveals moss genome structure and evolution.</title>
        <authorList>
            <person name="Lang D."/>
            <person name="Ullrich K.K."/>
            <person name="Murat F."/>
            <person name="Fuchs J."/>
            <person name="Jenkins J."/>
            <person name="Haas F.B."/>
            <person name="Piednoel M."/>
            <person name="Gundlach H."/>
            <person name="Van Bel M."/>
            <person name="Meyberg R."/>
            <person name="Vives C."/>
            <person name="Morata J."/>
            <person name="Symeonidi A."/>
            <person name="Hiss M."/>
            <person name="Muchero W."/>
            <person name="Kamisugi Y."/>
            <person name="Saleh O."/>
            <person name="Blanc G."/>
            <person name="Decker E.L."/>
            <person name="van Gessel N."/>
            <person name="Grimwood J."/>
            <person name="Hayes R.D."/>
            <person name="Graham S.W."/>
            <person name="Gunter L.E."/>
            <person name="McDaniel S.F."/>
            <person name="Hoernstein S.N.W."/>
            <person name="Larsson A."/>
            <person name="Li F.W."/>
            <person name="Perroud P.F."/>
            <person name="Phillips J."/>
            <person name="Ranjan P."/>
            <person name="Rokshar D.S."/>
            <person name="Rothfels C.J."/>
            <person name="Schneider L."/>
            <person name="Shu S."/>
            <person name="Stevenson D.W."/>
            <person name="Thummler F."/>
            <person name="Tillich M."/>
            <person name="Villarreal Aguilar J.C."/>
            <person name="Widiez T."/>
            <person name="Wong G.K."/>
            <person name="Wymore A."/>
            <person name="Zhang Y."/>
            <person name="Zimmer A.D."/>
            <person name="Quatrano R.S."/>
            <person name="Mayer K.F.X."/>
            <person name="Goodstein D."/>
            <person name="Casacuberta J.M."/>
            <person name="Vandepoele K."/>
            <person name="Reski R."/>
            <person name="Cuming A.C."/>
            <person name="Tuskan G.A."/>
            <person name="Maumus F."/>
            <person name="Salse J."/>
            <person name="Schmutz J."/>
            <person name="Rensing S.A."/>
        </authorList>
    </citation>
    <scope>NUCLEOTIDE SEQUENCE [LARGE SCALE GENOMIC DNA]</scope>
    <source>
        <strain evidence="2 3">cv. Gransden 2004</strain>
    </source>
</reference>
<sequence length="58" mass="6495">MWRSPFGPSPSGYPPTDFSPVTVQRGCGFRVAFLHGDRWKTLTTSSIANPKIFSKHEN</sequence>
<dbReference type="EMBL" id="ABEU02000010">
    <property type="protein sequence ID" value="PNR46331.1"/>
    <property type="molecule type" value="Genomic_DNA"/>
</dbReference>
<dbReference type="InParanoid" id="A0A2K1JXS4"/>
<protein>
    <submittedName>
        <fullName evidence="1 2">Uncharacterized protein</fullName>
    </submittedName>
</protein>
<name>A0A2K1JXS4_PHYPA</name>
<evidence type="ECO:0000313" key="3">
    <source>
        <dbReference type="Proteomes" id="UP000006727"/>
    </source>
</evidence>
<organism evidence="1">
    <name type="scientific">Physcomitrium patens</name>
    <name type="common">Spreading-leaved earth moss</name>
    <name type="synonym">Physcomitrella patens</name>
    <dbReference type="NCBI Taxonomy" id="3218"/>
    <lineage>
        <taxon>Eukaryota</taxon>
        <taxon>Viridiplantae</taxon>
        <taxon>Streptophyta</taxon>
        <taxon>Embryophyta</taxon>
        <taxon>Bryophyta</taxon>
        <taxon>Bryophytina</taxon>
        <taxon>Bryopsida</taxon>
        <taxon>Funariidae</taxon>
        <taxon>Funariales</taxon>
        <taxon>Funariaceae</taxon>
        <taxon>Physcomitrium</taxon>
    </lineage>
</organism>
<dbReference type="Gramene" id="Pp3c10_5029V3.1">
    <property type="protein sequence ID" value="PAC:32902019.CDS.1"/>
    <property type="gene ID" value="Pp3c10_5029"/>
</dbReference>
<gene>
    <name evidence="1" type="ORF">PHYPA_013450</name>
</gene>
<dbReference type="EnsemblPlants" id="Pp3c10_5029V3.2">
    <property type="protein sequence ID" value="PAC:32902020.CDS.1"/>
    <property type="gene ID" value="Pp3c10_5029"/>
</dbReference>
<reference evidence="1 3" key="1">
    <citation type="journal article" date="2008" name="Science">
        <title>The Physcomitrella genome reveals evolutionary insights into the conquest of land by plants.</title>
        <authorList>
            <person name="Rensing S."/>
            <person name="Lang D."/>
            <person name="Zimmer A."/>
            <person name="Terry A."/>
            <person name="Salamov A."/>
            <person name="Shapiro H."/>
            <person name="Nishiyama T."/>
            <person name="Perroud P.-F."/>
            <person name="Lindquist E."/>
            <person name="Kamisugi Y."/>
            <person name="Tanahashi T."/>
            <person name="Sakakibara K."/>
            <person name="Fujita T."/>
            <person name="Oishi K."/>
            <person name="Shin-I T."/>
            <person name="Kuroki Y."/>
            <person name="Toyoda A."/>
            <person name="Suzuki Y."/>
            <person name="Hashimoto A."/>
            <person name="Yamaguchi K."/>
            <person name="Sugano A."/>
            <person name="Kohara Y."/>
            <person name="Fujiyama A."/>
            <person name="Anterola A."/>
            <person name="Aoki S."/>
            <person name="Ashton N."/>
            <person name="Barbazuk W.B."/>
            <person name="Barker E."/>
            <person name="Bennetzen J."/>
            <person name="Bezanilla M."/>
            <person name="Blankenship R."/>
            <person name="Cho S.H."/>
            <person name="Dutcher S."/>
            <person name="Estelle M."/>
            <person name="Fawcett J.A."/>
            <person name="Gundlach H."/>
            <person name="Hanada K."/>
            <person name="Heyl A."/>
            <person name="Hicks K.A."/>
            <person name="Hugh J."/>
            <person name="Lohr M."/>
            <person name="Mayer K."/>
            <person name="Melkozernov A."/>
            <person name="Murata T."/>
            <person name="Nelson D."/>
            <person name="Pils B."/>
            <person name="Prigge M."/>
            <person name="Reiss B."/>
            <person name="Renner T."/>
            <person name="Rombauts S."/>
            <person name="Rushton P."/>
            <person name="Sanderfoot A."/>
            <person name="Schween G."/>
            <person name="Shiu S.-H."/>
            <person name="Stueber K."/>
            <person name="Theodoulou F.L."/>
            <person name="Tu H."/>
            <person name="Van de Peer Y."/>
            <person name="Verrier P.J."/>
            <person name="Waters E."/>
            <person name="Wood A."/>
            <person name="Yang L."/>
            <person name="Cove D."/>
            <person name="Cuming A."/>
            <person name="Hasebe M."/>
            <person name="Lucas S."/>
            <person name="Mishler D.B."/>
            <person name="Reski R."/>
            <person name="Grigoriev I."/>
            <person name="Quatrano R.S."/>
            <person name="Boore J.L."/>
        </authorList>
    </citation>
    <scope>NUCLEOTIDE SEQUENCE [LARGE SCALE GENOMIC DNA]</scope>
    <source>
        <strain evidence="2 3">cv. Gransden 2004</strain>
    </source>
</reference>
<dbReference type="Gramene" id="Pp3c10_5029V3.2">
    <property type="protein sequence ID" value="PAC:32902020.CDS.1"/>
    <property type="gene ID" value="Pp3c10_5029"/>
</dbReference>
<keyword evidence="3" id="KW-1185">Reference proteome</keyword>
<reference evidence="2" key="3">
    <citation type="submission" date="2020-12" db="UniProtKB">
        <authorList>
            <consortium name="EnsemblPlants"/>
        </authorList>
    </citation>
    <scope>IDENTIFICATION</scope>
</reference>
<evidence type="ECO:0000313" key="2">
    <source>
        <dbReference type="EnsemblPlants" id="PAC:32902019.CDS.1"/>
    </source>
</evidence>
<evidence type="ECO:0000313" key="1">
    <source>
        <dbReference type="EMBL" id="PNR46331.1"/>
    </source>
</evidence>
<accession>A0A2K1JXS4</accession>
<dbReference type="EnsemblPlants" id="Pp3c10_5029V3.1">
    <property type="protein sequence ID" value="PAC:32902019.CDS.1"/>
    <property type="gene ID" value="Pp3c10_5029"/>
</dbReference>
<dbReference type="AlphaFoldDB" id="A0A2K1JXS4"/>